<evidence type="ECO:0000256" key="1">
    <source>
        <dbReference type="ARBA" id="ARBA00022475"/>
    </source>
</evidence>
<dbReference type="Proteomes" id="UP000005555">
    <property type="component" value="Unassembled WGS sequence"/>
</dbReference>
<keyword evidence="10" id="KW-1185">Reference proteome</keyword>
<evidence type="ECO:0000313" key="10">
    <source>
        <dbReference type="Proteomes" id="UP000005555"/>
    </source>
</evidence>
<feature type="compositionally biased region" description="Acidic residues" evidence="8">
    <location>
        <begin position="89"/>
        <end position="108"/>
    </location>
</feature>
<evidence type="ECO:0000313" key="9">
    <source>
        <dbReference type="EMBL" id="EAS47836.1"/>
    </source>
</evidence>
<dbReference type="GO" id="GO:0005886">
    <property type="term" value="C:plasma membrane"/>
    <property type="evidence" value="ECO:0007669"/>
    <property type="project" value="UniProtKB-SubCell"/>
</dbReference>
<dbReference type="AlphaFoldDB" id="Q1YV72"/>
<dbReference type="EMBL" id="AAPI01000001">
    <property type="protein sequence ID" value="EAS47836.1"/>
    <property type="molecule type" value="Genomic_DNA"/>
</dbReference>
<comment type="subcellular location">
    <subcellularLocation>
        <location evidence="7">Cell membrane</location>
    </subcellularLocation>
    <subcellularLocation>
        <location evidence="7">Bacterial flagellum basal body</location>
    </subcellularLocation>
</comment>
<dbReference type="PANTHER" id="PTHR38766:SF1">
    <property type="entry name" value="FLAGELLAR PROTEIN FLIO"/>
    <property type="match status" value="1"/>
</dbReference>
<dbReference type="GO" id="GO:0009425">
    <property type="term" value="C:bacterial-type flagellum basal body"/>
    <property type="evidence" value="ECO:0007669"/>
    <property type="project" value="UniProtKB-SubCell"/>
</dbReference>
<sequence length="133" mass="14726">MGEIGWNDWLSMMSSLAVVLVLLAATLFGLKKMGLSSTKDATKKLNVSEVHNLGPRQKLIVVTINNEQVLLGVTPQAINRLGSWPEQQTADDLDQSSEIDQIEPEFESASDSPGKFQQLMKQVAERTTERNKN</sequence>
<dbReference type="OrthoDB" id="5740959at2"/>
<feature type="compositionally biased region" description="Basic and acidic residues" evidence="8">
    <location>
        <begin position="123"/>
        <end position="133"/>
    </location>
</feature>
<dbReference type="STRING" id="314287.GB2207_08506"/>
<accession>Q1YV72</accession>
<evidence type="ECO:0000256" key="8">
    <source>
        <dbReference type="SAM" id="MobiDB-lite"/>
    </source>
</evidence>
<gene>
    <name evidence="9" type="ORF">GB2207_08506</name>
</gene>
<evidence type="ECO:0000256" key="7">
    <source>
        <dbReference type="RuleBase" id="RU362064"/>
    </source>
</evidence>
<dbReference type="GO" id="GO:0044781">
    <property type="term" value="P:bacterial-type flagellum organization"/>
    <property type="evidence" value="ECO:0007669"/>
    <property type="project" value="UniProtKB-UniRule"/>
</dbReference>
<keyword evidence="9" id="KW-0969">Cilium</keyword>
<evidence type="ECO:0000256" key="3">
    <source>
        <dbReference type="ARBA" id="ARBA00022989"/>
    </source>
</evidence>
<dbReference type="HOGENOM" id="CLU_1903668_0_0_6"/>
<evidence type="ECO:0000256" key="2">
    <source>
        <dbReference type="ARBA" id="ARBA00022692"/>
    </source>
</evidence>
<keyword evidence="9" id="KW-0282">Flagellum</keyword>
<dbReference type="InterPro" id="IPR052205">
    <property type="entry name" value="FliO/MopB"/>
</dbReference>
<dbReference type="NCBIfam" id="TIGR03500">
    <property type="entry name" value="FliO_TIGR"/>
    <property type="match status" value="1"/>
</dbReference>
<dbReference type="Pfam" id="PF04347">
    <property type="entry name" value="FliO"/>
    <property type="match status" value="1"/>
</dbReference>
<feature type="region of interest" description="Disordered" evidence="8">
    <location>
        <begin position="82"/>
        <end position="133"/>
    </location>
</feature>
<comment type="similarity">
    <text evidence="6 7">Belongs to the FliO/MopB family.</text>
</comment>
<feature type="transmembrane region" description="Helical" evidence="7">
    <location>
        <begin position="12"/>
        <end position="30"/>
    </location>
</feature>
<evidence type="ECO:0000256" key="4">
    <source>
        <dbReference type="ARBA" id="ARBA00023136"/>
    </source>
</evidence>
<name>Q1YV72_9GAMM</name>
<keyword evidence="2 7" id="KW-0812">Transmembrane</keyword>
<keyword evidence="9" id="KW-0966">Cell projection</keyword>
<keyword evidence="3 7" id="KW-1133">Transmembrane helix</keyword>
<evidence type="ECO:0000256" key="5">
    <source>
        <dbReference type="ARBA" id="ARBA00023143"/>
    </source>
</evidence>
<proteinExistence type="inferred from homology"/>
<keyword evidence="1 7" id="KW-1003">Cell membrane</keyword>
<organism evidence="9 10">
    <name type="scientific">gamma proteobacterium HTCC2207</name>
    <dbReference type="NCBI Taxonomy" id="314287"/>
    <lineage>
        <taxon>Bacteria</taxon>
        <taxon>Pseudomonadati</taxon>
        <taxon>Pseudomonadota</taxon>
        <taxon>Gammaproteobacteria</taxon>
        <taxon>Cellvibrionales</taxon>
        <taxon>Porticoccaceae</taxon>
        <taxon>SAR92 clade</taxon>
    </lineage>
</organism>
<dbReference type="PANTHER" id="PTHR38766">
    <property type="entry name" value="FLAGELLAR PROTEIN FLIO"/>
    <property type="match status" value="1"/>
</dbReference>
<comment type="caution">
    <text evidence="9">The sequence shown here is derived from an EMBL/GenBank/DDBJ whole genome shotgun (WGS) entry which is preliminary data.</text>
</comment>
<keyword evidence="4 7" id="KW-0472">Membrane</keyword>
<keyword evidence="5 7" id="KW-0975">Bacterial flagellum</keyword>
<evidence type="ECO:0000256" key="6">
    <source>
        <dbReference type="ARBA" id="ARBA00037937"/>
    </source>
</evidence>
<dbReference type="InterPro" id="IPR022781">
    <property type="entry name" value="Flagellar_biosynth_FliO"/>
</dbReference>
<reference evidence="9 10" key="1">
    <citation type="submission" date="2006-03" db="EMBL/GenBank/DDBJ databases">
        <authorList>
            <person name="Giovannoni S.J."/>
            <person name="Cho J.-C."/>
            <person name="Ferriera S."/>
            <person name="Johnson J."/>
            <person name="Kravitz S."/>
            <person name="Halpern A."/>
            <person name="Remington K."/>
            <person name="Beeson K."/>
            <person name="Tran B."/>
            <person name="Rogers Y.-H."/>
            <person name="Friedman R."/>
            <person name="Venter J.C."/>
        </authorList>
    </citation>
    <scope>NUCLEOTIDE SEQUENCE [LARGE SCALE GENOMIC DNA]</scope>
    <source>
        <strain evidence="9 10">HTCC2207</strain>
    </source>
</reference>
<protein>
    <recommendedName>
        <fullName evidence="7">Flagellar protein</fullName>
    </recommendedName>
</protein>